<gene>
    <name evidence="1" type="primary">154</name>
    <name evidence="1" type="ORF">SEA_DAREDEVIL_154</name>
</gene>
<evidence type="ECO:0000313" key="2">
    <source>
        <dbReference type="Proteomes" id="UP000257597"/>
    </source>
</evidence>
<accession>A0A345MJ09</accession>
<keyword evidence="2" id="KW-1185">Reference proteome</keyword>
<reference evidence="2" key="1">
    <citation type="submission" date="2018-07" db="EMBL/GenBank/DDBJ databases">
        <authorList>
            <person name="Quirk P.G."/>
            <person name="Krulwich T.A."/>
        </authorList>
    </citation>
    <scope>NUCLEOTIDE SEQUENCE [LARGE SCALE GENOMIC DNA]</scope>
</reference>
<protein>
    <submittedName>
        <fullName evidence="1">Uncharacterized protein</fullName>
    </submittedName>
</protein>
<dbReference type="KEGG" id="vg:54998143"/>
<organism evidence="1 2">
    <name type="scientific">Gordonia phage Daredevil</name>
    <dbReference type="NCBI Taxonomy" id="2283286"/>
    <lineage>
        <taxon>Viruses</taxon>
        <taxon>Duplodnaviria</taxon>
        <taxon>Heunggongvirae</taxon>
        <taxon>Uroviricota</taxon>
        <taxon>Caudoviricetes</taxon>
        <taxon>Daredevilvirus</taxon>
        <taxon>Daredevilvirus daredevil</taxon>
    </lineage>
</organism>
<dbReference type="GeneID" id="54998143"/>
<name>A0A345MJ09_9CAUD</name>
<evidence type="ECO:0000313" key="1">
    <source>
        <dbReference type="EMBL" id="AXH70540.1"/>
    </source>
</evidence>
<proteinExistence type="predicted"/>
<dbReference type="Proteomes" id="UP000257597">
    <property type="component" value="Segment"/>
</dbReference>
<dbReference type="RefSeq" id="YP_009807268.1">
    <property type="nucleotide sequence ID" value="NC_048021.1"/>
</dbReference>
<dbReference type="EMBL" id="MH590603">
    <property type="protein sequence ID" value="AXH70540.1"/>
    <property type="molecule type" value="Genomic_DNA"/>
</dbReference>
<sequence length="61" mass="7394">MYVKDMSRDEAIEWRSHLQDELARVFRTEDIEQVTWDLEDVNARIDELDYLDNFTAEEVTQ</sequence>